<evidence type="ECO:0000256" key="3">
    <source>
        <dbReference type="SAM" id="Phobius"/>
    </source>
</evidence>
<evidence type="ECO:0000256" key="2">
    <source>
        <dbReference type="ARBA" id="ARBA00023287"/>
    </source>
</evidence>
<gene>
    <name evidence="4" type="ORF">J2S77_001796</name>
</gene>
<comment type="subcellular location">
    <subcellularLocation>
        <location evidence="1">Cell surface</location>
    </subcellularLocation>
</comment>
<keyword evidence="3" id="KW-1133">Transmembrane helix</keyword>
<name>A0ABT9VG90_9BACI</name>
<evidence type="ECO:0000313" key="4">
    <source>
        <dbReference type="EMBL" id="MDQ0159810.1"/>
    </source>
</evidence>
<keyword evidence="2" id="KW-0178">Competence</keyword>
<comment type="caution">
    <text evidence="4">The sequence shown here is derived from an EMBL/GenBank/DDBJ whole genome shotgun (WGS) entry which is preliminary data.</text>
</comment>
<keyword evidence="3" id="KW-0472">Membrane</keyword>
<dbReference type="PROSITE" id="PS00409">
    <property type="entry name" value="PROKAR_NTER_METHYL"/>
    <property type="match status" value="1"/>
</dbReference>
<sequence length="444" mass="49096">MINKYLKQQKGVTLVEVLGALAILSIISILAFNVLGNTFQYNEKTQAHTDIRQEANYIITQMRESHQTNQNDYEICTSTFERSNYVFNEFMINHNPINGSCTTVDATETLSVSFIIMNNQDQQFEVNTKIHPKAERNREELVSITIPDQSVDIIDYIRDESVFVYSSNISVDGSASFSSANGKMVINNNTPSDLSFNTAGQISVNEIHINKPNQQVNVNSSSEFGVSGVTSLINIRSHLNLNNGGTTMNAEEIYIDGDLTFGSSTVVNADTMYVSGDVIFNNYSADINADNIYIGGDIISNTNNSEHQQLRTGEFDASSYPDIPPNDLPELRDKNWYTENNYVNSGTLSDNDRIFSTGDVNVHTHNRNPSDFIIIAGGDVTIDTNWSEVEGLIVAPNGSVSYDGPKFSGVVIARDGFNLENGGASAEFRNINEYLDGLDEIPFK</sequence>
<organism evidence="4 5">
    <name type="scientific">Alkalibacillus salilacus</name>
    <dbReference type="NCBI Taxonomy" id="284582"/>
    <lineage>
        <taxon>Bacteria</taxon>
        <taxon>Bacillati</taxon>
        <taxon>Bacillota</taxon>
        <taxon>Bacilli</taxon>
        <taxon>Bacillales</taxon>
        <taxon>Bacillaceae</taxon>
        <taxon>Alkalibacillus</taxon>
    </lineage>
</organism>
<reference evidence="4 5" key="1">
    <citation type="submission" date="2023-07" db="EMBL/GenBank/DDBJ databases">
        <title>Genomic Encyclopedia of Type Strains, Phase IV (KMG-IV): sequencing the most valuable type-strain genomes for metagenomic binning, comparative biology and taxonomic classification.</title>
        <authorList>
            <person name="Goeker M."/>
        </authorList>
    </citation>
    <scope>NUCLEOTIDE SEQUENCE [LARGE SCALE GENOMIC DNA]</scope>
    <source>
        <strain evidence="4 5">DSM 16460</strain>
    </source>
</reference>
<evidence type="ECO:0000256" key="1">
    <source>
        <dbReference type="ARBA" id="ARBA00004241"/>
    </source>
</evidence>
<keyword evidence="3" id="KW-0812">Transmembrane</keyword>
<proteinExistence type="predicted"/>
<dbReference type="Pfam" id="PF07963">
    <property type="entry name" value="N_methyl"/>
    <property type="match status" value="1"/>
</dbReference>
<protein>
    <submittedName>
        <fullName evidence="4">Prepilin-type N-terminal cleavage/methylation domain-containing protein</fullName>
    </submittedName>
</protein>
<dbReference type="InterPro" id="IPR012902">
    <property type="entry name" value="N_methyl_site"/>
</dbReference>
<feature type="transmembrane region" description="Helical" evidence="3">
    <location>
        <begin position="12"/>
        <end position="35"/>
    </location>
</feature>
<accession>A0ABT9VG90</accession>
<dbReference type="Proteomes" id="UP001224359">
    <property type="component" value="Unassembled WGS sequence"/>
</dbReference>
<dbReference type="NCBIfam" id="TIGR02532">
    <property type="entry name" value="IV_pilin_GFxxxE"/>
    <property type="match status" value="1"/>
</dbReference>
<dbReference type="RefSeq" id="WP_306976564.1">
    <property type="nucleotide sequence ID" value="NZ_JAUSTQ010000006.1"/>
</dbReference>
<keyword evidence="5" id="KW-1185">Reference proteome</keyword>
<evidence type="ECO:0000313" key="5">
    <source>
        <dbReference type="Proteomes" id="UP001224359"/>
    </source>
</evidence>
<dbReference type="EMBL" id="JAUSTQ010000006">
    <property type="protein sequence ID" value="MDQ0159810.1"/>
    <property type="molecule type" value="Genomic_DNA"/>
</dbReference>